<reference evidence="3" key="1">
    <citation type="journal article" date="2019" name="Int. J. Syst. Evol. Microbiol.">
        <title>The Global Catalogue of Microorganisms (GCM) 10K type strain sequencing project: providing services to taxonomists for standard genome sequencing and annotation.</title>
        <authorList>
            <consortium name="The Broad Institute Genomics Platform"/>
            <consortium name="The Broad Institute Genome Sequencing Center for Infectious Disease"/>
            <person name="Wu L."/>
            <person name="Ma J."/>
        </authorList>
    </citation>
    <scope>NUCLEOTIDE SEQUENCE [LARGE SCALE GENOMIC DNA]</scope>
    <source>
        <strain evidence="3">KCTC 42953</strain>
    </source>
</reference>
<accession>A0ABV7JBC0</accession>
<sequence length="160" mass="18546">MKYQLAQLNIAQFRLPQEHPANADFVNNLDRVNALAESHPGFVWRFTGEGNDALDVQAFTDPLIAVNLSVWQDVYSLVDFVYRNAGHTQIMRRRKEWFDKLDVHMVLWWVEQGRIPSLEEAKIRLELLRINGPTDAAFTFKHAFAPPNGKRIDVFKDHSD</sequence>
<dbReference type="EMBL" id="JBHRTS010000001">
    <property type="protein sequence ID" value="MFC3192732.1"/>
    <property type="molecule type" value="Genomic_DNA"/>
</dbReference>
<comment type="caution">
    <text evidence="2">The sequence shown here is derived from an EMBL/GenBank/DDBJ whole genome shotgun (WGS) entry which is preliminary data.</text>
</comment>
<organism evidence="2 3">
    <name type="scientific">Marinicella sediminis</name>
    <dbReference type="NCBI Taxonomy" id="1792834"/>
    <lineage>
        <taxon>Bacteria</taxon>
        <taxon>Pseudomonadati</taxon>
        <taxon>Pseudomonadota</taxon>
        <taxon>Gammaproteobacteria</taxon>
        <taxon>Lysobacterales</taxon>
        <taxon>Marinicellaceae</taxon>
        <taxon>Marinicella</taxon>
    </lineage>
</organism>
<dbReference type="SUPFAM" id="SSF54909">
    <property type="entry name" value="Dimeric alpha+beta barrel"/>
    <property type="match status" value="1"/>
</dbReference>
<evidence type="ECO:0000313" key="2">
    <source>
        <dbReference type="EMBL" id="MFC3192732.1"/>
    </source>
</evidence>
<gene>
    <name evidence="2" type="ORF">ACFODZ_00630</name>
</gene>
<evidence type="ECO:0000259" key="1">
    <source>
        <dbReference type="Pfam" id="PF11695"/>
    </source>
</evidence>
<dbReference type="InterPro" id="IPR011008">
    <property type="entry name" value="Dimeric_a/b-barrel"/>
</dbReference>
<dbReference type="Pfam" id="PF11695">
    <property type="entry name" value="DUF3291"/>
    <property type="match status" value="1"/>
</dbReference>
<name>A0ABV7JBC0_9GAMM</name>
<feature type="domain" description="DUF3291" evidence="1">
    <location>
        <begin position="5"/>
        <end position="142"/>
    </location>
</feature>
<dbReference type="RefSeq" id="WP_077409842.1">
    <property type="nucleotide sequence ID" value="NZ_JBHRTS010000001.1"/>
</dbReference>
<protein>
    <submittedName>
        <fullName evidence="2">DUF3291 domain-containing protein</fullName>
    </submittedName>
</protein>
<keyword evidence="3" id="KW-1185">Reference proteome</keyword>
<evidence type="ECO:0000313" key="3">
    <source>
        <dbReference type="Proteomes" id="UP001595533"/>
    </source>
</evidence>
<dbReference type="InterPro" id="IPR021708">
    <property type="entry name" value="DUF3291"/>
</dbReference>
<dbReference type="Proteomes" id="UP001595533">
    <property type="component" value="Unassembled WGS sequence"/>
</dbReference>
<proteinExistence type="predicted"/>